<evidence type="ECO:0000256" key="7">
    <source>
        <dbReference type="SAM" id="Phobius"/>
    </source>
</evidence>
<comment type="caution">
    <text evidence="8">The sequence shown here is derived from an EMBL/GenBank/DDBJ whole genome shotgun (WGS) entry which is preliminary data.</text>
</comment>
<evidence type="ECO:0000256" key="2">
    <source>
        <dbReference type="ARBA" id="ARBA00009457"/>
    </source>
</evidence>
<keyword evidence="4 7" id="KW-1133">Transmembrane helix</keyword>
<keyword evidence="9" id="KW-1185">Reference proteome</keyword>
<dbReference type="GO" id="GO:0005783">
    <property type="term" value="C:endoplasmic reticulum"/>
    <property type="evidence" value="ECO:0007669"/>
    <property type="project" value="TreeGrafter"/>
</dbReference>
<reference evidence="8" key="1">
    <citation type="journal article" date="2023" name="G3 (Bethesda)">
        <title>Whole genome assemblies of Zophobas morio and Tenebrio molitor.</title>
        <authorList>
            <person name="Kaur S."/>
            <person name="Stinson S.A."/>
            <person name="diCenzo G.C."/>
        </authorList>
    </citation>
    <scope>NUCLEOTIDE SEQUENCE</scope>
    <source>
        <strain evidence="8">QUZm001</strain>
    </source>
</reference>
<proteinExistence type="inferred from homology"/>
<dbReference type="AlphaFoldDB" id="A0AA38LZN9"/>
<comment type="similarity">
    <text evidence="2 6">Belongs to the CDC50/LEM3 family.</text>
</comment>
<protein>
    <recommendedName>
        <fullName evidence="10">Cell cycle control protein 50A</fullName>
    </recommendedName>
</protein>
<accession>A0AA38LZN9</accession>
<dbReference type="PANTHER" id="PTHR10926">
    <property type="entry name" value="CELL CYCLE CONTROL PROTEIN 50"/>
    <property type="match status" value="1"/>
</dbReference>
<keyword evidence="3 7" id="KW-0812">Transmembrane</keyword>
<evidence type="ECO:0000313" key="8">
    <source>
        <dbReference type="EMBL" id="KAJ3622582.1"/>
    </source>
</evidence>
<feature type="transmembrane region" description="Helical" evidence="7">
    <location>
        <begin position="23"/>
        <end position="48"/>
    </location>
</feature>
<gene>
    <name evidence="8" type="ORF">Zmor_004492</name>
</gene>
<evidence type="ECO:0000256" key="4">
    <source>
        <dbReference type="ARBA" id="ARBA00022989"/>
    </source>
</evidence>
<organism evidence="8 9">
    <name type="scientific">Zophobas morio</name>
    <dbReference type="NCBI Taxonomy" id="2755281"/>
    <lineage>
        <taxon>Eukaryota</taxon>
        <taxon>Metazoa</taxon>
        <taxon>Ecdysozoa</taxon>
        <taxon>Arthropoda</taxon>
        <taxon>Hexapoda</taxon>
        <taxon>Insecta</taxon>
        <taxon>Pterygota</taxon>
        <taxon>Neoptera</taxon>
        <taxon>Endopterygota</taxon>
        <taxon>Coleoptera</taxon>
        <taxon>Polyphaga</taxon>
        <taxon>Cucujiformia</taxon>
        <taxon>Tenebrionidae</taxon>
        <taxon>Zophobas</taxon>
    </lineage>
</organism>
<evidence type="ECO:0000313" key="9">
    <source>
        <dbReference type="Proteomes" id="UP001168821"/>
    </source>
</evidence>
<comment type="subcellular location">
    <subcellularLocation>
        <location evidence="1">Membrane</location>
        <topology evidence="1">Multi-pass membrane protein</topology>
    </subcellularLocation>
</comment>
<name>A0AA38LZN9_9CUCU</name>
<dbReference type="PIRSF" id="PIRSF015840">
    <property type="entry name" value="DUF284_TM_euk"/>
    <property type="match status" value="1"/>
</dbReference>
<dbReference type="EMBL" id="JALNTZ010001894">
    <property type="protein sequence ID" value="KAJ3622582.1"/>
    <property type="molecule type" value="Genomic_DNA"/>
</dbReference>
<dbReference type="GO" id="GO:0005886">
    <property type="term" value="C:plasma membrane"/>
    <property type="evidence" value="ECO:0007669"/>
    <property type="project" value="TreeGrafter"/>
</dbReference>
<sequence length="372" mass="42389">MANSRRPKDTELYQQNLHAWQPIYTPASAAFILVIAGVIFLFIGVGVLTASRKERKDVTSWNKSCADLLYKSYQNASSLRCQCIDEFTITADTPEPVIRLFIVPLRFYFFNASYFTNQVFFYYGFRGYYQNYRQYVRSRDDKQLLGRGFLTLYYSASTLLGLNHETPCGSLAIDNTDREIAPCGLIAESLFNDSFTLVKSAALADEHIRMDGEGIAWSTDVRDKFRNPPGDLKEAFKNTAAPGSWPDYDVTSIGGGGNKQGYENEDLIVWMRTMATPDWRKLHRILHAPLKGGNYKLTIEYNYPSTIFEGRKFYFFTTTTYFGGGNATLSTYFFITGVVYIVLGFLLIACHARYPRKLGDPKLLRFSYTSNQ</sequence>
<evidence type="ECO:0008006" key="10">
    <source>
        <dbReference type="Google" id="ProtNLM"/>
    </source>
</evidence>
<feature type="transmembrane region" description="Helical" evidence="7">
    <location>
        <begin position="332"/>
        <end position="354"/>
    </location>
</feature>
<dbReference type="GO" id="GO:0005794">
    <property type="term" value="C:Golgi apparatus"/>
    <property type="evidence" value="ECO:0007669"/>
    <property type="project" value="TreeGrafter"/>
</dbReference>
<evidence type="ECO:0000256" key="3">
    <source>
        <dbReference type="ARBA" id="ARBA00022692"/>
    </source>
</evidence>
<dbReference type="PANTHER" id="PTHR10926:SF0">
    <property type="entry name" value="CDC50, ISOFORM A"/>
    <property type="match status" value="1"/>
</dbReference>
<evidence type="ECO:0000256" key="5">
    <source>
        <dbReference type="ARBA" id="ARBA00023136"/>
    </source>
</evidence>
<evidence type="ECO:0000256" key="6">
    <source>
        <dbReference type="PIRNR" id="PIRNR015840"/>
    </source>
</evidence>
<dbReference type="Pfam" id="PF03381">
    <property type="entry name" value="CDC50"/>
    <property type="match status" value="1"/>
</dbReference>
<dbReference type="Proteomes" id="UP001168821">
    <property type="component" value="Unassembled WGS sequence"/>
</dbReference>
<evidence type="ECO:0000256" key="1">
    <source>
        <dbReference type="ARBA" id="ARBA00004141"/>
    </source>
</evidence>
<dbReference type="InterPro" id="IPR005045">
    <property type="entry name" value="CDC50/LEM3_fam"/>
</dbReference>
<keyword evidence="5 6" id="KW-0472">Membrane</keyword>